<dbReference type="InterPro" id="IPR024239">
    <property type="entry name" value="SyrA"/>
</dbReference>
<feature type="compositionally biased region" description="Basic and acidic residues" evidence="1">
    <location>
        <begin position="73"/>
        <end position="84"/>
    </location>
</feature>
<proteinExistence type="predicted"/>
<reference evidence="3" key="1">
    <citation type="journal article" date="2015" name="Int. J. Syst. Evol. Microbiol.">
        <title>Rhizobium oryzicola sp. nov., potential plant-growth-promoting endophytic bacteria isolated from rice roots.</title>
        <authorList>
            <person name="Zhang X.X."/>
            <person name="Gao J.S."/>
            <person name="Cao Y.H."/>
            <person name="Sheirdil R.A."/>
            <person name="Wang X.C."/>
            <person name="Zhang L."/>
        </authorList>
    </citation>
    <scope>NUCLEOTIDE SEQUENCE</scope>
    <source>
        <strain evidence="3">05753</strain>
    </source>
</reference>
<gene>
    <name evidence="3" type="ORF">Q2T52_18985</name>
</gene>
<name>A0ABT8T0A1_9HYPH</name>
<keyword evidence="4" id="KW-1185">Reference proteome</keyword>
<dbReference type="EMBL" id="JAUKWQ010000007">
    <property type="protein sequence ID" value="MDO1584174.1"/>
    <property type="molecule type" value="Genomic_DNA"/>
</dbReference>
<evidence type="ECO:0000313" key="3">
    <source>
        <dbReference type="EMBL" id="MDO1584174.1"/>
    </source>
</evidence>
<accession>A0ABT8T0A1</accession>
<dbReference type="Proteomes" id="UP001169006">
    <property type="component" value="Unassembled WGS sequence"/>
</dbReference>
<organism evidence="3 4">
    <name type="scientific">Rhizobium oryzicola</name>
    <dbReference type="NCBI Taxonomy" id="1232668"/>
    <lineage>
        <taxon>Bacteria</taxon>
        <taxon>Pseudomonadati</taxon>
        <taxon>Pseudomonadota</taxon>
        <taxon>Alphaproteobacteria</taxon>
        <taxon>Hyphomicrobiales</taxon>
        <taxon>Rhizobiaceae</taxon>
        <taxon>Rhizobium/Agrobacterium group</taxon>
        <taxon>Rhizobium</taxon>
    </lineage>
</organism>
<keyword evidence="2" id="KW-0812">Transmembrane</keyword>
<feature type="transmembrane region" description="Helical" evidence="2">
    <location>
        <begin position="31"/>
        <end position="54"/>
    </location>
</feature>
<evidence type="ECO:0000256" key="2">
    <source>
        <dbReference type="SAM" id="Phobius"/>
    </source>
</evidence>
<evidence type="ECO:0000313" key="4">
    <source>
        <dbReference type="Proteomes" id="UP001169006"/>
    </source>
</evidence>
<keyword evidence="2" id="KW-0472">Membrane</keyword>
<protein>
    <submittedName>
        <fullName evidence="3">Exopolysaccharide production repressor protein</fullName>
    </submittedName>
</protein>
<comment type="caution">
    <text evidence="3">The sequence shown here is derived from an EMBL/GenBank/DDBJ whole genome shotgun (WGS) entry which is preliminary data.</text>
</comment>
<dbReference type="Pfam" id="PF11089">
    <property type="entry name" value="SyrA"/>
    <property type="match status" value="1"/>
</dbReference>
<dbReference type="RefSeq" id="WP_302078406.1">
    <property type="nucleotide sequence ID" value="NZ_JAUKWQ010000007.1"/>
</dbReference>
<keyword evidence="2" id="KW-1133">Transmembrane helix</keyword>
<reference evidence="3" key="2">
    <citation type="submission" date="2023-07" db="EMBL/GenBank/DDBJ databases">
        <authorList>
            <person name="Sun H."/>
        </authorList>
    </citation>
    <scope>NUCLEOTIDE SEQUENCE</scope>
    <source>
        <strain evidence="3">05753</strain>
    </source>
</reference>
<sequence length="96" mass="10688">MYAPRALFSMLVVLVVFAISTYLLYGSFWSTVLQTILCAIILQVGYFLAVVFLVRREHALRQADPDDATAVSRSRETNRSEEAHPASAPSLKVGDR</sequence>
<feature type="transmembrane region" description="Helical" evidence="2">
    <location>
        <begin position="7"/>
        <end position="25"/>
    </location>
</feature>
<feature type="region of interest" description="Disordered" evidence="1">
    <location>
        <begin position="63"/>
        <end position="96"/>
    </location>
</feature>
<evidence type="ECO:0000256" key="1">
    <source>
        <dbReference type="SAM" id="MobiDB-lite"/>
    </source>
</evidence>